<reference evidence="1" key="1">
    <citation type="submission" date="2018-02" db="EMBL/GenBank/DDBJ databases">
        <title>The genomes of Aspergillus section Nigri reveals drivers in fungal speciation.</title>
        <authorList>
            <consortium name="DOE Joint Genome Institute"/>
            <person name="Vesth T.C."/>
            <person name="Nybo J."/>
            <person name="Theobald S."/>
            <person name="Brandl J."/>
            <person name="Frisvad J.C."/>
            <person name="Nielsen K.F."/>
            <person name="Lyhne E.K."/>
            <person name="Kogle M.E."/>
            <person name="Kuo A."/>
            <person name="Riley R."/>
            <person name="Clum A."/>
            <person name="Nolan M."/>
            <person name="Lipzen A."/>
            <person name="Salamov A."/>
            <person name="Henrissat B."/>
            <person name="Wiebenga A."/>
            <person name="De vries R.P."/>
            <person name="Grigoriev I.V."/>
            <person name="Mortensen U.H."/>
            <person name="Andersen M.R."/>
            <person name="Baker S.E."/>
        </authorList>
    </citation>
    <scope>NUCLEOTIDE SEQUENCE</scope>
    <source>
        <strain evidence="1">CBS 121060</strain>
    </source>
</reference>
<dbReference type="EMBL" id="KZ824980">
    <property type="protein sequence ID" value="RAH66716.1"/>
    <property type="molecule type" value="Genomic_DNA"/>
</dbReference>
<keyword evidence="2" id="KW-1185">Reference proteome</keyword>
<sequence>MPAPRTTASFLPKADAAILRYLRQPAPLQQARPTTIGPIFDPDNLDKPISVLTPELEAIVYPSSTTTTTPHPNAPTSTATATRSDKPPGFDDSRYLRAFLADNERLRLSMLWYYTRDIEAEAELLAGLQEKADLAKECTGWQFAVIGILDIHVYIRLATHGLQLGILPRGETICAHTVTRPPGSVFLLPDLQEDWRFRACPYLEQGGLYAYAGVPLRLQHESGVTVGLGSLCVASSTAEDPLTRDQQQALVRLADWVVSDLVQCTRARRQRERQRMSDLLTTARMELEKGVSADPVFRILKTIYPKAVIKSPPTTATHVEMEARDPVLISDLEGGLWEDIEYLDALIAEANHQPLPTTKTVRVMAAPCESANGPSLLMVGTKDFQHIFDDVDLWFVQSCAGLITQMWRKRLLVEAINAKEKFLRGISHQLRTPIHGILGSADLLAEELQAAWGGGSTDDALAAPTATMVQKTGLIDFAEYSKYLNIIKMGGRDLVSIVNNMITLNRWVDIALSDRHYAMHSIDKLETELHTAISTLTIGDMRYSCALFFTHDVPPGFETFWMDIDVLRDSLLPIVYNAIQHTPDGIVSVHSTVDPESKQLTIDIRDTGSGIQQDDQRRIFEAYEKVDAHSARAGLGLTLASRFASLLHGSVALMSSAIGRGSHFRATFRDIECACQTDGPPPSLASKVKSLPRSFYILKSPTRAGSRPRPSGVSTSLCDHFASILTRSGFTPSDSLEGSFVIVDPSPDTEEHRTRLSQIPTDTVCISLASGLPADSDPPVPLEQPPTKNVIHTRGPFSAQRLAGVLERADALAAEIRSPEPSPSAVLPMHLKRPNDDSVSDSDSQPDNNILTPETVSEEETGHVPPPLATRTSSRPTTLIVDDNVVNLRIMEMYCKKRGLPYLTATDGVQAIETFTRRRRQSPGTDNGTVLPPIELIFMDLQMPVCDGVNATRQIRAWEQENDWARSLIIVMTGQDTPADKTAATEAGGDEYFVKPAILRQLDGVVRRHFPAFEVGGYLAGEYVSGAHQLQRH</sequence>
<protein>
    <submittedName>
        <fullName evidence="1">Uncharacterized protein</fullName>
    </submittedName>
</protein>
<gene>
    <name evidence="1" type="ORF">BO66DRAFT_404501</name>
</gene>
<name>A0ACD1GZE0_9EURO</name>
<proteinExistence type="predicted"/>
<dbReference type="Proteomes" id="UP000249661">
    <property type="component" value="Unassembled WGS sequence"/>
</dbReference>
<accession>A0ACD1GZE0</accession>
<evidence type="ECO:0000313" key="1">
    <source>
        <dbReference type="EMBL" id="RAH66716.1"/>
    </source>
</evidence>
<evidence type="ECO:0000313" key="2">
    <source>
        <dbReference type="Proteomes" id="UP000249661"/>
    </source>
</evidence>
<organism evidence="1 2">
    <name type="scientific">Aspergillus aculeatinus CBS 121060</name>
    <dbReference type="NCBI Taxonomy" id="1448322"/>
    <lineage>
        <taxon>Eukaryota</taxon>
        <taxon>Fungi</taxon>
        <taxon>Dikarya</taxon>
        <taxon>Ascomycota</taxon>
        <taxon>Pezizomycotina</taxon>
        <taxon>Eurotiomycetes</taxon>
        <taxon>Eurotiomycetidae</taxon>
        <taxon>Eurotiales</taxon>
        <taxon>Aspergillaceae</taxon>
        <taxon>Aspergillus</taxon>
        <taxon>Aspergillus subgen. Circumdati</taxon>
    </lineage>
</organism>